<evidence type="ECO:0000256" key="1">
    <source>
        <dbReference type="SAM" id="MobiDB-lite"/>
    </source>
</evidence>
<feature type="region of interest" description="Disordered" evidence="1">
    <location>
        <begin position="1"/>
        <end position="34"/>
    </location>
</feature>
<reference evidence="2 3" key="1">
    <citation type="submission" date="2023-02" db="EMBL/GenBank/DDBJ databases">
        <title>LHISI_Scaffold_Assembly.</title>
        <authorList>
            <person name="Stuart O.P."/>
            <person name="Cleave R."/>
            <person name="Magrath M.J.L."/>
            <person name="Mikheyev A.S."/>
        </authorList>
    </citation>
    <scope>NUCLEOTIDE SEQUENCE [LARGE SCALE GENOMIC DNA]</scope>
    <source>
        <strain evidence="2">Daus_M_001</strain>
        <tissue evidence="2">Leg muscle</tissue>
    </source>
</reference>
<comment type="caution">
    <text evidence="2">The sequence shown here is derived from an EMBL/GenBank/DDBJ whole genome shotgun (WGS) entry which is preliminary data.</text>
</comment>
<keyword evidence="3" id="KW-1185">Reference proteome</keyword>
<proteinExistence type="predicted"/>
<organism evidence="2 3">
    <name type="scientific">Dryococelus australis</name>
    <dbReference type="NCBI Taxonomy" id="614101"/>
    <lineage>
        <taxon>Eukaryota</taxon>
        <taxon>Metazoa</taxon>
        <taxon>Ecdysozoa</taxon>
        <taxon>Arthropoda</taxon>
        <taxon>Hexapoda</taxon>
        <taxon>Insecta</taxon>
        <taxon>Pterygota</taxon>
        <taxon>Neoptera</taxon>
        <taxon>Polyneoptera</taxon>
        <taxon>Phasmatodea</taxon>
        <taxon>Verophasmatodea</taxon>
        <taxon>Anareolatae</taxon>
        <taxon>Phasmatidae</taxon>
        <taxon>Eurycanthinae</taxon>
        <taxon>Dryococelus</taxon>
    </lineage>
</organism>
<feature type="compositionally biased region" description="Polar residues" evidence="1">
    <location>
        <begin position="86"/>
        <end position="109"/>
    </location>
</feature>
<feature type="compositionally biased region" description="Basic residues" evidence="1">
    <location>
        <begin position="110"/>
        <end position="126"/>
    </location>
</feature>
<dbReference type="Proteomes" id="UP001159363">
    <property type="component" value="Chromosome 8"/>
</dbReference>
<feature type="compositionally biased region" description="Low complexity" evidence="1">
    <location>
        <begin position="1"/>
        <end position="14"/>
    </location>
</feature>
<accession>A0ABQ9GSE5</accession>
<gene>
    <name evidence="2" type="ORF">PR048_022850</name>
</gene>
<protein>
    <submittedName>
        <fullName evidence="2">Uncharacterized protein</fullName>
    </submittedName>
</protein>
<evidence type="ECO:0000313" key="2">
    <source>
        <dbReference type="EMBL" id="KAJ8874960.1"/>
    </source>
</evidence>
<dbReference type="EMBL" id="JARBHB010000009">
    <property type="protein sequence ID" value="KAJ8874960.1"/>
    <property type="molecule type" value="Genomic_DNA"/>
</dbReference>
<feature type="region of interest" description="Disordered" evidence="1">
    <location>
        <begin position="86"/>
        <end position="139"/>
    </location>
</feature>
<name>A0ABQ9GSE5_9NEOP</name>
<sequence>MSENSSSNMNNTSCRNKRKGQKHRRSFTTPTPPVGDAHLRKVWWSYWEARSWQHRHQVACWRSQAEALQYENQMLHEYIKVLLTGSPENDAQETQFPSDGQAPSPTPSQKAKRNRRRRNRRKRNARSRVDFGETADDSDFCSDVDEELLDFMEQTMRHRLERG</sequence>
<evidence type="ECO:0000313" key="3">
    <source>
        <dbReference type="Proteomes" id="UP001159363"/>
    </source>
</evidence>
<feature type="compositionally biased region" description="Basic residues" evidence="1">
    <location>
        <begin position="15"/>
        <end position="26"/>
    </location>
</feature>